<dbReference type="AlphaFoldDB" id="T1IP21"/>
<feature type="compositionally biased region" description="Basic and acidic residues" evidence="2">
    <location>
        <begin position="268"/>
        <end position="280"/>
    </location>
</feature>
<dbReference type="Proteomes" id="UP000014500">
    <property type="component" value="Unassembled WGS sequence"/>
</dbReference>
<reference evidence="5" key="1">
    <citation type="submission" date="2011-05" db="EMBL/GenBank/DDBJ databases">
        <authorList>
            <person name="Richards S.R."/>
            <person name="Qu J."/>
            <person name="Jiang H."/>
            <person name="Jhangiani S.N."/>
            <person name="Agravi P."/>
            <person name="Goodspeed R."/>
            <person name="Gross S."/>
            <person name="Mandapat C."/>
            <person name="Jackson L."/>
            <person name="Mathew T."/>
            <person name="Pu L."/>
            <person name="Thornton R."/>
            <person name="Saada N."/>
            <person name="Wilczek-Boney K.B."/>
            <person name="Lee S."/>
            <person name="Kovar C."/>
            <person name="Wu Y."/>
            <person name="Scherer S.E."/>
            <person name="Worley K.C."/>
            <person name="Muzny D.M."/>
            <person name="Gibbs R."/>
        </authorList>
    </citation>
    <scope>NUCLEOTIDE SEQUENCE</scope>
    <source>
        <strain evidence="5">Brora</strain>
    </source>
</reference>
<dbReference type="HOGENOM" id="CLU_652699_0_0_1"/>
<feature type="domain" description="HTH psq-type" evidence="3">
    <location>
        <begin position="187"/>
        <end position="229"/>
    </location>
</feature>
<dbReference type="InterPro" id="IPR009057">
    <property type="entry name" value="Homeodomain-like_sf"/>
</dbReference>
<feature type="compositionally biased region" description="Low complexity" evidence="2">
    <location>
        <begin position="286"/>
        <end position="296"/>
    </location>
</feature>
<dbReference type="SUPFAM" id="SSF46689">
    <property type="entry name" value="Homeodomain-like"/>
    <property type="match status" value="2"/>
</dbReference>
<reference evidence="4" key="2">
    <citation type="submission" date="2015-02" db="UniProtKB">
        <authorList>
            <consortium name="EnsemblMetazoa"/>
        </authorList>
    </citation>
    <scope>IDENTIFICATION</scope>
</reference>
<dbReference type="Pfam" id="PF05225">
    <property type="entry name" value="HTH_psq"/>
    <property type="match status" value="1"/>
</dbReference>
<evidence type="ECO:0000256" key="1">
    <source>
        <dbReference type="ARBA" id="ARBA00004123"/>
    </source>
</evidence>
<dbReference type="GO" id="GO:0005634">
    <property type="term" value="C:nucleus"/>
    <property type="evidence" value="ECO:0007669"/>
    <property type="project" value="UniProtKB-SubCell"/>
</dbReference>
<dbReference type="EnsemblMetazoa" id="SMAR002763-RA">
    <property type="protein sequence ID" value="SMAR002763-PA"/>
    <property type="gene ID" value="SMAR002763"/>
</dbReference>
<dbReference type="InterPro" id="IPR007889">
    <property type="entry name" value="HTH_Psq"/>
</dbReference>
<dbReference type="GO" id="GO:0003677">
    <property type="term" value="F:DNA binding"/>
    <property type="evidence" value="ECO:0007669"/>
    <property type="project" value="InterPro"/>
</dbReference>
<proteinExistence type="predicted"/>
<feature type="region of interest" description="Disordered" evidence="2">
    <location>
        <begin position="232"/>
        <end position="421"/>
    </location>
</feature>
<evidence type="ECO:0000313" key="5">
    <source>
        <dbReference type="Proteomes" id="UP000014500"/>
    </source>
</evidence>
<evidence type="ECO:0000259" key="3">
    <source>
        <dbReference type="Pfam" id="PF05225"/>
    </source>
</evidence>
<dbReference type="EMBL" id="JH431237">
    <property type="status" value="NOT_ANNOTATED_CDS"/>
    <property type="molecule type" value="Genomic_DNA"/>
</dbReference>
<keyword evidence="5" id="KW-1185">Reference proteome</keyword>
<evidence type="ECO:0000256" key="2">
    <source>
        <dbReference type="SAM" id="MobiDB-lite"/>
    </source>
</evidence>
<sequence length="421" mass="46816">MNVTGGSNWPTLPTYKIWTKESMFTALKAVFARRMTYQQACDHFCIPVPTFYYYMSRVRKSLKPMEKEDYQPEGSCIAADQMNIKGRHGKTLNIAESDLNSAIMNVVCRSGKLSQFALPPDNNETGSTSNTPRMSNTTFSPMSPANEEGLSASTLSAVEVALPLLQGDEFMNRMNVKPRGRQRSWKQEDMFSAIKAIVTHQMSLAKASRQFGIPYPTLKVYLKKVASMAKPPEWADSETPSLPAGWTPPPLNTWASPQGATTLGPRPADAENSQKNEAYNRKLTISEVYSESTSDSSQDDDDEDEENHESNQKMVNPTFPPSSSITFEPIRPPIHEESGDSEPCSSRIPKVELMEGSSEDEDEDEDDDEAAAATRARVGGQQIPAMQNPSLNKGPEVPLPQEEMEEEHDNRPPWIEVLTLD</sequence>
<evidence type="ECO:0000313" key="4">
    <source>
        <dbReference type="EnsemblMetazoa" id="SMAR002763-PA"/>
    </source>
</evidence>
<name>T1IP21_STRMM</name>
<feature type="compositionally biased region" description="Acidic residues" evidence="2">
    <location>
        <begin position="297"/>
        <end position="307"/>
    </location>
</feature>
<accession>T1IP21</accession>
<comment type="subcellular location">
    <subcellularLocation>
        <location evidence="1">Nucleus</location>
    </subcellularLocation>
</comment>
<feature type="compositionally biased region" description="Acidic residues" evidence="2">
    <location>
        <begin position="357"/>
        <end position="370"/>
    </location>
</feature>
<protein>
    <recommendedName>
        <fullName evidence="3">HTH psq-type domain-containing protein</fullName>
    </recommendedName>
</protein>
<dbReference type="Gene3D" id="1.10.10.60">
    <property type="entry name" value="Homeodomain-like"/>
    <property type="match status" value="1"/>
</dbReference>
<dbReference type="eggNOG" id="ENOG502RYZ4">
    <property type="taxonomic scope" value="Eukaryota"/>
</dbReference>
<organism evidence="4 5">
    <name type="scientific">Strigamia maritima</name>
    <name type="common">European centipede</name>
    <name type="synonym">Geophilus maritimus</name>
    <dbReference type="NCBI Taxonomy" id="126957"/>
    <lineage>
        <taxon>Eukaryota</taxon>
        <taxon>Metazoa</taxon>
        <taxon>Ecdysozoa</taxon>
        <taxon>Arthropoda</taxon>
        <taxon>Myriapoda</taxon>
        <taxon>Chilopoda</taxon>
        <taxon>Pleurostigmophora</taxon>
        <taxon>Geophilomorpha</taxon>
        <taxon>Linotaeniidae</taxon>
        <taxon>Strigamia</taxon>
    </lineage>
</organism>